<proteinExistence type="predicted"/>
<evidence type="ECO:0000313" key="8">
    <source>
        <dbReference type="Proteomes" id="UP000073492"/>
    </source>
</evidence>
<feature type="domain" description="C3H1-type" evidence="6">
    <location>
        <begin position="233"/>
        <end position="260"/>
    </location>
</feature>
<dbReference type="STRING" id="113226.A0A139HYK5"/>
<dbReference type="InterPro" id="IPR000571">
    <property type="entry name" value="Znf_CCCH"/>
</dbReference>
<dbReference type="Gene3D" id="4.10.1000.10">
    <property type="entry name" value="Zinc finger, CCCH-type"/>
    <property type="match status" value="1"/>
</dbReference>
<dbReference type="AlphaFoldDB" id="A0A139HYK5"/>
<protein>
    <recommendedName>
        <fullName evidence="6">C3H1-type domain-containing protein</fullName>
    </recommendedName>
</protein>
<name>A0A139HYK5_9PEZI</name>
<evidence type="ECO:0000259" key="6">
    <source>
        <dbReference type="PROSITE" id="PS50103"/>
    </source>
</evidence>
<keyword evidence="2 4" id="KW-0863">Zinc-finger</keyword>
<feature type="compositionally biased region" description="Basic and acidic residues" evidence="5">
    <location>
        <begin position="478"/>
        <end position="490"/>
    </location>
</feature>
<keyword evidence="1 4" id="KW-0479">Metal-binding</keyword>
<reference evidence="7 8" key="1">
    <citation type="submission" date="2015-07" db="EMBL/GenBank/DDBJ databases">
        <title>Comparative genomics of the Sigatoka disease complex on banana suggests a link between parallel evolutionary changes in Pseudocercospora fijiensis and Pseudocercospora eumusae and increased virulence on the banana host.</title>
        <authorList>
            <person name="Chang T.-C."/>
            <person name="Salvucci A."/>
            <person name="Crous P.W."/>
            <person name="Stergiopoulos I."/>
        </authorList>
    </citation>
    <scope>NUCLEOTIDE SEQUENCE [LARGE SCALE GENOMIC DNA]</scope>
    <source>
        <strain evidence="7 8">CBS 116634</strain>
    </source>
</reference>
<sequence length="754" mass="81237">MPFQLSSTQATAATSRVHDQPNWKQAETEIKLGVGASPPVNCQSPLFCSSSTALPIPPSSQDIRILTYLLPILTYCTPPWPTSSIVLPSPSLILTSLVTSIPDDSRHTHVPTKPAVLTSSHTWLSRPAKDPALYSCDSPYLLSTNHETKLHFDMNAFLPHPTPPFSPPNGTPHRPPSLTRRSIDAVSNTPPGRMQAERNGAMPMPVGSRFPTRSGENAGMPLRMAASPPKNKNTQHVPCKFFLQGQCQAGAMCPFSHDIESTTRPAQCKYFAKGGCKFGRKCALLHVTQDGTVVNRHHYPPPPQYMPGAPPQMPGAYGPPPPGLLSMQAQGLEQRPNGEAPPPDFEHYQYGPRNGYETPQQIDMTCTSASPKYGSPPQNDRTAASPPQKGLSVLDAPLPNSFDSNGISWAAMHGQLGASMPARFSDIDSPPSSLPRKAQLGNTALRDLHSSAFGNRGMDNLIASMGSSPPSGTDEPLNFEKRPLHSDRLRASRVPMMSASLGTRSFPPRPFEYSDEEDDDDDDDDDADREEDLLPSSLHDLIPEGRPRKASRSRTNDDSPATFLAAQRRTISNHGTPAQDSKVGSPHSSSPSRYTAMFARNMRGDSSLGHVGSPLRDSSFPTSHPAGLAANGELSPSISSPPRQASMSMLTQELQRTRLDAARSASSSQPPAPVVPLPQRPLSNGSARASMERNVSSNSISQRIDEEQELFDMDFDAQPKANGMASTSSPAKSAWNGKNEKAKFGPIGGGRATK</sequence>
<feature type="compositionally biased region" description="Pro residues" evidence="5">
    <location>
        <begin position="161"/>
        <end position="175"/>
    </location>
</feature>
<keyword evidence="8" id="KW-1185">Reference proteome</keyword>
<feature type="compositionally biased region" description="Polar residues" evidence="5">
    <location>
        <begin position="683"/>
        <end position="702"/>
    </location>
</feature>
<evidence type="ECO:0000256" key="3">
    <source>
        <dbReference type="ARBA" id="ARBA00022833"/>
    </source>
</evidence>
<dbReference type="OrthoDB" id="411372at2759"/>
<accession>A0A139HYK5</accession>
<feature type="zinc finger region" description="C3H1-type" evidence="4">
    <location>
        <begin position="233"/>
        <end position="260"/>
    </location>
</feature>
<feature type="compositionally biased region" description="Pro residues" evidence="5">
    <location>
        <begin position="670"/>
        <end position="679"/>
    </location>
</feature>
<feature type="region of interest" description="Disordered" evidence="5">
    <location>
        <begin position="161"/>
        <end position="206"/>
    </location>
</feature>
<feature type="compositionally biased region" description="Polar residues" evidence="5">
    <location>
        <begin position="569"/>
        <end position="579"/>
    </location>
</feature>
<feature type="domain" description="C3H1-type" evidence="6">
    <location>
        <begin position="262"/>
        <end position="289"/>
    </location>
</feature>
<evidence type="ECO:0000256" key="2">
    <source>
        <dbReference type="ARBA" id="ARBA00022771"/>
    </source>
</evidence>
<feature type="region of interest" description="Disordered" evidence="5">
    <location>
        <begin position="298"/>
        <end position="389"/>
    </location>
</feature>
<dbReference type="GO" id="GO:0008270">
    <property type="term" value="F:zinc ion binding"/>
    <property type="evidence" value="ECO:0007669"/>
    <property type="project" value="UniProtKB-KW"/>
</dbReference>
<feature type="region of interest" description="Disordered" evidence="5">
    <location>
        <begin position="1"/>
        <end position="23"/>
    </location>
</feature>
<dbReference type="InterPro" id="IPR036855">
    <property type="entry name" value="Znf_CCCH_sf"/>
</dbReference>
<comment type="caution">
    <text evidence="7">The sequence shown here is derived from an EMBL/GenBank/DDBJ whole genome shotgun (WGS) entry which is preliminary data.</text>
</comment>
<evidence type="ECO:0000256" key="1">
    <source>
        <dbReference type="ARBA" id="ARBA00022723"/>
    </source>
</evidence>
<dbReference type="SUPFAM" id="SSF90229">
    <property type="entry name" value="CCCH zinc finger"/>
    <property type="match status" value="1"/>
</dbReference>
<dbReference type="EMBL" id="LFZO01000543">
    <property type="protein sequence ID" value="KXT07518.1"/>
    <property type="molecule type" value="Genomic_DNA"/>
</dbReference>
<feature type="compositionally biased region" description="Acidic residues" evidence="5">
    <location>
        <begin position="513"/>
        <end position="533"/>
    </location>
</feature>
<organism evidence="7 8">
    <name type="scientific">Pseudocercospora musae</name>
    <dbReference type="NCBI Taxonomy" id="113226"/>
    <lineage>
        <taxon>Eukaryota</taxon>
        <taxon>Fungi</taxon>
        <taxon>Dikarya</taxon>
        <taxon>Ascomycota</taxon>
        <taxon>Pezizomycotina</taxon>
        <taxon>Dothideomycetes</taxon>
        <taxon>Dothideomycetidae</taxon>
        <taxon>Mycosphaerellales</taxon>
        <taxon>Mycosphaerellaceae</taxon>
        <taxon>Pseudocercospora</taxon>
    </lineage>
</organism>
<feature type="compositionally biased region" description="Polar residues" evidence="5">
    <location>
        <begin position="1"/>
        <end position="14"/>
    </location>
</feature>
<dbReference type="SMART" id="SM00356">
    <property type="entry name" value="ZnF_C3H1"/>
    <property type="match status" value="2"/>
</dbReference>
<feature type="compositionally biased region" description="Polar residues" evidence="5">
    <location>
        <begin position="634"/>
        <end position="654"/>
    </location>
</feature>
<feature type="compositionally biased region" description="Pro residues" evidence="5">
    <location>
        <begin position="300"/>
        <end position="323"/>
    </location>
</feature>
<keyword evidence="3 4" id="KW-0862">Zinc</keyword>
<gene>
    <name evidence="7" type="ORF">AC579_197</name>
</gene>
<feature type="zinc finger region" description="C3H1-type" evidence="4">
    <location>
        <begin position="262"/>
        <end position="289"/>
    </location>
</feature>
<feature type="compositionally biased region" description="Acidic residues" evidence="5">
    <location>
        <begin position="706"/>
        <end position="715"/>
    </location>
</feature>
<evidence type="ECO:0000256" key="5">
    <source>
        <dbReference type="SAM" id="MobiDB-lite"/>
    </source>
</evidence>
<dbReference type="Pfam" id="PF00642">
    <property type="entry name" value="zf-CCCH"/>
    <property type="match status" value="1"/>
</dbReference>
<dbReference type="Proteomes" id="UP000073492">
    <property type="component" value="Unassembled WGS sequence"/>
</dbReference>
<dbReference type="PROSITE" id="PS50103">
    <property type="entry name" value="ZF_C3H1"/>
    <property type="match status" value="2"/>
</dbReference>
<feature type="compositionally biased region" description="Polar residues" evidence="5">
    <location>
        <begin position="357"/>
        <end position="382"/>
    </location>
</feature>
<evidence type="ECO:0000313" key="7">
    <source>
        <dbReference type="EMBL" id="KXT07518.1"/>
    </source>
</evidence>
<feature type="region of interest" description="Disordered" evidence="5">
    <location>
        <begin position="459"/>
        <end position="754"/>
    </location>
</feature>
<evidence type="ECO:0000256" key="4">
    <source>
        <dbReference type="PROSITE-ProRule" id="PRU00723"/>
    </source>
</evidence>